<dbReference type="Pfam" id="PF24869">
    <property type="entry name" value="DUF7734"/>
    <property type="match status" value="1"/>
</dbReference>
<sequence>MSPLQQLEAYSQQHPQEVLLISARWLDGANTEQEDYVMVFKGVSSSLMHATAVDADVPVLPPQAEILTIDRLASPYNPNQPQYLEQNITWERFVAQYLNI</sequence>
<keyword evidence="3" id="KW-1185">Reference proteome</keyword>
<protein>
    <recommendedName>
        <fullName evidence="1">DUF7734 domain-containing protein</fullName>
    </recommendedName>
</protein>
<dbReference type="PANTHER" id="PTHR36729:SF2">
    <property type="entry name" value="EXPRESSED PROTEIN"/>
    <property type="match status" value="1"/>
</dbReference>
<proteinExistence type="predicted"/>
<feature type="domain" description="DUF7734" evidence="1">
    <location>
        <begin position="5"/>
        <end position="94"/>
    </location>
</feature>
<dbReference type="RefSeq" id="WP_322878339.1">
    <property type="nucleotide sequence ID" value="NZ_JAVMIP010000008.1"/>
</dbReference>
<organism evidence="2 3">
    <name type="scientific">Pseudocalidococcus azoricus BACA0444</name>
    <dbReference type="NCBI Taxonomy" id="2918990"/>
    <lineage>
        <taxon>Bacteria</taxon>
        <taxon>Bacillati</taxon>
        <taxon>Cyanobacteriota</taxon>
        <taxon>Cyanophyceae</taxon>
        <taxon>Acaryochloridales</taxon>
        <taxon>Thermosynechococcaceae</taxon>
        <taxon>Pseudocalidococcus</taxon>
        <taxon>Pseudocalidococcus azoricus</taxon>
    </lineage>
</organism>
<evidence type="ECO:0000313" key="2">
    <source>
        <dbReference type="EMBL" id="MDS3861084.1"/>
    </source>
</evidence>
<dbReference type="Proteomes" id="UP001268256">
    <property type="component" value="Unassembled WGS sequence"/>
</dbReference>
<comment type="caution">
    <text evidence="2">The sequence shown here is derived from an EMBL/GenBank/DDBJ whole genome shotgun (WGS) entry which is preliminary data.</text>
</comment>
<dbReference type="EMBL" id="JAVMIP010000008">
    <property type="protein sequence ID" value="MDS3861084.1"/>
    <property type="molecule type" value="Genomic_DNA"/>
</dbReference>
<reference evidence="3" key="1">
    <citation type="submission" date="2023-07" db="EMBL/GenBank/DDBJ databases">
        <authorList>
            <person name="Luz R."/>
            <person name="Cordeiro R."/>
            <person name="Fonseca A."/>
            <person name="Goncalves V."/>
        </authorList>
    </citation>
    <scope>NUCLEOTIDE SEQUENCE [LARGE SCALE GENOMIC DNA]</scope>
    <source>
        <strain evidence="3">BACA0444</strain>
    </source>
</reference>
<evidence type="ECO:0000313" key="3">
    <source>
        <dbReference type="Proteomes" id="UP001268256"/>
    </source>
</evidence>
<name>A0AAE4FTJ3_9CYAN</name>
<dbReference type="InterPro" id="IPR056636">
    <property type="entry name" value="DUF7734"/>
</dbReference>
<evidence type="ECO:0000259" key="1">
    <source>
        <dbReference type="Pfam" id="PF24869"/>
    </source>
</evidence>
<accession>A0AAE4FTJ3</accession>
<dbReference type="AlphaFoldDB" id="A0AAE4FTJ3"/>
<gene>
    <name evidence="2" type="ORF">RIF25_09730</name>
</gene>
<dbReference type="PANTHER" id="PTHR36729">
    <property type="entry name" value="EXPRESSED PROTEIN"/>
    <property type="match status" value="1"/>
</dbReference>